<evidence type="ECO:0000313" key="1">
    <source>
        <dbReference type="EMBL" id="AQT66908.1"/>
    </source>
</evidence>
<reference evidence="2" key="1">
    <citation type="submission" date="2017-02" db="EMBL/GenBank/DDBJ databases">
        <title>Comparative genomics and description of representatives of a novel lineage of planctomycetes thriving in anoxic sediments.</title>
        <authorList>
            <person name="Spring S."/>
            <person name="Bunk B."/>
            <person name="Sproer C."/>
        </authorList>
    </citation>
    <scope>NUCLEOTIDE SEQUENCE [LARGE SCALE GENOMIC DNA]</scope>
    <source>
        <strain evidence="2">ST-NAGAB-D1</strain>
    </source>
</reference>
<sequence>MGAGFEYNACVLNGKTVQAGSDEKERISGQSERG</sequence>
<name>A0A1U9NGM8_9BACT</name>
<proteinExistence type="predicted"/>
<dbReference type="Proteomes" id="UP000189674">
    <property type="component" value="Chromosome"/>
</dbReference>
<evidence type="ECO:0000313" key="2">
    <source>
        <dbReference type="Proteomes" id="UP000189674"/>
    </source>
</evidence>
<gene>
    <name evidence="1" type="ORF">STSP2_00046</name>
</gene>
<dbReference type="AlphaFoldDB" id="A0A1U9NGM8"/>
<dbReference type="EMBL" id="CP019791">
    <property type="protein sequence ID" value="AQT66908.1"/>
    <property type="molecule type" value="Genomic_DNA"/>
</dbReference>
<dbReference type="KEGG" id="alus:STSP2_00046"/>
<organism evidence="1 2">
    <name type="scientific">Anaerohalosphaera lusitana</name>
    <dbReference type="NCBI Taxonomy" id="1936003"/>
    <lineage>
        <taxon>Bacteria</taxon>
        <taxon>Pseudomonadati</taxon>
        <taxon>Planctomycetota</taxon>
        <taxon>Phycisphaerae</taxon>
        <taxon>Sedimentisphaerales</taxon>
        <taxon>Anaerohalosphaeraceae</taxon>
        <taxon>Anaerohalosphaera</taxon>
    </lineage>
</organism>
<protein>
    <submittedName>
        <fullName evidence="1">Uncharacterized protein</fullName>
    </submittedName>
</protein>
<accession>A0A1U9NGM8</accession>
<keyword evidence="2" id="KW-1185">Reference proteome</keyword>